<dbReference type="EnsemblMetazoa" id="CLYHEMT003233.1">
    <property type="protein sequence ID" value="CLYHEMP003233.1"/>
    <property type="gene ID" value="CLYHEMG003233"/>
</dbReference>
<keyword evidence="4" id="KW-1185">Reference proteome</keyword>
<dbReference type="AlphaFoldDB" id="A0A7M5WQU1"/>
<sequence length="144" mass="16601">MGFFECLIAFSLMILVAAGNNNNNNNNLFTFLNTNIQYTYCGWQIMDASSQLCCNNNLYNALPYHRCCGSTTYNSKSQKCYRGKVYSRKVRCGRNYYDPNTEFCVNYKVFNRNEYGVCRGFVLRRAAPEAKDSAKSLNMMLPIF</sequence>
<dbReference type="OrthoDB" id="5945142at2759"/>
<dbReference type="RefSeq" id="XP_066927123.1">
    <property type="nucleotide sequence ID" value="XM_067071022.1"/>
</dbReference>
<feature type="domain" description="Galaxin-like repeats" evidence="2">
    <location>
        <begin position="36"/>
        <end position="114"/>
    </location>
</feature>
<organism evidence="3 4">
    <name type="scientific">Clytia hemisphaerica</name>
    <dbReference type="NCBI Taxonomy" id="252671"/>
    <lineage>
        <taxon>Eukaryota</taxon>
        <taxon>Metazoa</taxon>
        <taxon>Cnidaria</taxon>
        <taxon>Hydrozoa</taxon>
        <taxon>Hydroidolina</taxon>
        <taxon>Leptothecata</taxon>
        <taxon>Obeliida</taxon>
        <taxon>Clytiidae</taxon>
        <taxon>Clytia</taxon>
    </lineage>
</organism>
<dbReference type="GeneID" id="136814470"/>
<keyword evidence="1" id="KW-0732">Signal</keyword>
<protein>
    <recommendedName>
        <fullName evidence="2">Galaxin-like repeats domain-containing protein</fullName>
    </recommendedName>
</protein>
<dbReference type="Pfam" id="PF24748">
    <property type="entry name" value="Galaxin_repeat"/>
    <property type="match status" value="1"/>
</dbReference>
<evidence type="ECO:0000313" key="4">
    <source>
        <dbReference type="Proteomes" id="UP000594262"/>
    </source>
</evidence>
<evidence type="ECO:0000259" key="2">
    <source>
        <dbReference type="Pfam" id="PF24748"/>
    </source>
</evidence>
<feature type="chain" id="PRO_5029610871" description="Galaxin-like repeats domain-containing protein" evidence="1">
    <location>
        <begin position="19"/>
        <end position="144"/>
    </location>
</feature>
<evidence type="ECO:0000313" key="3">
    <source>
        <dbReference type="EnsemblMetazoa" id="CLYHEMP003233.1"/>
    </source>
</evidence>
<evidence type="ECO:0000256" key="1">
    <source>
        <dbReference type="SAM" id="SignalP"/>
    </source>
</evidence>
<proteinExistence type="predicted"/>
<reference evidence="3" key="1">
    <citation type="submission" date="2021-01" db="UniProtKB">
        <authorList>
            <consortium name="EnsemblMetazoa"/>
        </authorList>
    </citation>
    <scope>IDENTIFICATION</scope>
</reference>
<accession>A0A7M5WQU1</accession>
<name>A0A7M5WQU1_9CNID</name>
<dbReference type="InterPro" id="IPR056601">
    <property type="entry name" value="Galaxin_dom"/>
</dbReference>
<dbReference type="Proteomes" id="UP000594262">
    <property type="component" value="Unplaced"/>
</dbReference>
<feature type="signal peptide" evidence="1">
    <location>
        <begin position="1"/>
        <end position="18"/>
    </location>
</feature>